<evidence type="ECO:0000313" key="3">
    <source>
        <dbReference type="Proteomes" id="UP000188145"/>
    </source>
</evidence>
<dbReference type="AlphaFoldDB" id="A0A1Q2CPP6"/>
<dbReference type="EMBL" id="CP019606">
    <property type="protein sequence ID" value="AQP48091.1"/>
    <property type="molecule type" value="Genomic_DNA"/>
</dbReference>
<feature type="coiled-coil region" evidence="1">
    <location>
        <begin position="6"/>
        <end position="33"/>
    </location>
</feature>
<keyword evidence="3" id="KW-1185">Reference proteome</keyword>
<name>A0A1Q2CPP6_9ACTN</name>
<organism evidence="2 3">
    <name type="scientific">Tessaracoccus aquimaris</name>
    <dbReference type="NCBI Taxonomy" id="1332264"/>
    <lineage>
        <taxon>Bacteria</taxon>
        <taxon>Bacillati</taxon>
        <taxon>Actinomycetota</taxon>
        <taxon>Actinomycetes</taxon>
        <taxon>Propionibacteriales</taxon>
        <taxon>Propionibacteriaceae</taxon>
        <taxon>Tessaracoccus</taxon>
    </lineage>
</organism>
<reference evidence="3" key="1">
    <citation type="submission" date="2017-02" db="EMBL/GenBank/DDBJ databases">
        <title>Tessaracoccus aquaemaris sp. nov., isolated from the intestine of a Korean rockfish, Sebastes schlegelii, in a marine aquaculture pond.</title>
        <authorList>
            <person name="Tak E.J."/>
            <person name="Bae J.-W."/>
        </authorList>
    </citation>
    <scope>NUCLEOTIDE SEQUENCE [LARGE SCALE GENOMIC DNA]</scope>
    <source>
        <strain evidence="3">NSG39</strain>
    </source>
</reference>
<sequence length="86" mass="9593">MEDNTLQELRDAVVALTEQVSRLESKVAKLEEQQAIPEADLIAIGAAVAAYFGHKAKVRAIRYGSQNRWAAASRNRIHDRSVPHVR</sequence>
<dbReference type="STRING" id="1332264.BW730_11925"/>
<evidence type="ECO:0000256" key="1">
    <source>
        <dbReference type="SAM" id="Coils"/>
    </source>
</evidence>
<dbReference type="KEGG" id="tes:BW730_11925"/>
<protein>
    <submittedName>
        <fullName evidence="2">Uncharacterized protein</fullName>
    </submittedName>
</protein>
<accession>A0A1Q2CPP6</accession>
<keyword evidence="1" id="KW-0175">Coiled coil</keyword>
<dbReference type="Proteomes" id="UP000188145">
    <property type="component" value="Chromosome"/>
</dbReference>
<dbReference type="RefSeq" id="WP_077686422.1">
    <property type="nucleotide sequence ID" value="NZ_CP019606.1"/>
</dbReference>
<proteinExistence type="predicted"/>
<evidence type="ECO:0000313" key="2">
    <source>
        <dbReference type="EMBL" id="AQP48091.1"/>
    </source>
</evidence>
<gene>
    <name evidence="2" type="ORF">BW730_11925</name>
</gene>
<dbReference type="OrthoDB" id="3730516at2"/>